<protein>
    <submittedName>
        <fullName evidence="8">TetR/AcrR family transcriptional regulator</fullName>
    </submittedName>
</protein>
<feature type="compositionally biased region" description="Basic and acidic residues" evidence="5">
    <location>
        <begin position="23"/>
        <end position="35"/>
    </location>
</feature>
<dbReference type="Gene3D" id="1.10.357.10">
    <property type="entry name" value="Tetracycline Repressor, domain 2"/>
    <property type="match status" value="1"/>
</dbReference>
<dbReference type="Pfam" id="PF17938">
    <property type="entry name" value="TetR_C_29"/>
    <property type="match status" value="1"/>
</dbReference>
<dbReference type="PRINTS" id="PR00455">
    <property type="entry name" value="HTHTETR"/>
</dbReference>
<comment type="caution">
    <text evidence="8">The sequence shown here is derived from an EMBL/GenBank/DDBJ whole genome shotgun (WGS) entry which is preliminary data.</text>
</comment>
<feature type="DNA-binding region" description="H-T-H motif" evidence="4">
    <location>
        <begin position="55"/>
        <end position="74"/>
    </location>
</feature>
<accession>A0A833GWZ7</accession>
<keyword evidence="6" id="KW-1133">Transmembrane helix</keyword>
<dbReference type="GO" id="GO:0000976">
    <property type="term" value="F:transcription cis-regulatory region binding"/>
    <property type="evidence" value="ECO:0007669"/>
    <property type="project" value="TreeGrafter"/>
</dbReference>
<evidence type="ECO:0000256" key="1">
    <source>
        <dbReference type="ARBA" id="ARBA00023015"/>
    </source>
</evidence>
<keyword evidence="6" id="KW-0472">Membrane</keyword>
<proteinExistence type="predicted"/>
<dbReference type="Pfam" id="PF00440">
    <property type="entry name" value="TetR_N"/>
    <property type="match status" value="1"/>
</dbReference>
<evidence type="ECO:0000256" key="2">
    <source>
        <dbReference type="ARBA" id="ARBA00023125"/>
    </source>
</evidence>
<evidence type="ECO:0000256" key="6">
    <source>
        <dbReference type="SAM" id="Phobius"/>
    </source>
</evidence>
<keyword evidence="6" id="KW-0812">Transmembrane</keyword>
<evidence type="ECO:0000259" key="7">
    <source>
        <dbReference type="PROSITE" id="PS50977"/>
    </source>
</evidence>
<dbReference type="InterPro" id="IPR009057">
    <property type="entry name" value="Homeodomain-like_sf"/>
</dbReference>
<evidence type="ECO:0000256" key="4">
    <source>
        <dbReference type="PROSITE-ProRule" id="PRU00335"/>
    </source>
</evidence>
<dbReference type="EMBL" id="WBUI01000047">
    <property type="protein sequence ID" value="KAB2928617.1"/>
    <property type="molecule type" value="Genomic_DNA"/>
</dbReference>
<dbReference type="PANTHER" id="PTHR30055:SF234">
    <property type="entry name" value="HTH-TYPE TRANSCRIPTIONAL REGULATOR BETI"/>
    <property type="match status" value="1"/>
</dbReference>
<dbReference type="SUPFAM" id="SSF48498">
    <property type="entry name" value="Tetracyclin repressor-like, C-terminal domain"/>
    <property type="match status" value="1"/>
</dbReference>
<dbReference type="PROSITE" id="PS50977">
    <property type="entry name" value="HTH_TETR_2"/>
    <property type="match status" value="1"/>
</dbReference>
<organism evidence="8 9">
    <name type="scientific">Leptonema illini</name>
    <dbReference type="NCBI Taxonomy" id="183"/>
    <lineage>
        <taxon>Bacteria</taxon>
        <taxon>Pseudomonadati</taxon>
        <taxon>Spirochaetota</taxon>
        <taxon>Spirochaetia</taxon>
        <taxon>Leptospirales</taxon>
        <taxon>Leptospiraceae</taxon>
        <taxon>Leptonema</taxon>
    </lineage>
</organism>
<reference evidence="8 9" key="1">
    <citation type="submission" date="2019-10" db="EMBL/GenBank/DDBJ databases">
        <title>Extracellular Electron Transfer in a Candidatus Methanoperedens spp. Enrichment Culture.</title>
        <authorList>
            <person name="Berger S."/>
            <person name="Rangel Shaw D."/>
            <person name="Berben T."/>
            <person name="In 'T Zandt M."/>
            <person name="Frank J."/>
            <person name="Reimann J."/>
            <person name="Jetten M.S.M."/>
            <person name="Welte C.U."/>
        </authorList>
    </citation>
    <scope>NUCLEOTIDE SEQUENCE [LARGE SCALE GENOMIC DNA]</scope>
    <source>
        <strain evidence="8">SB12</strain>
    </source>
</reference>
<dbReference type="PANTHER" id="PTHR30055">
    <property type="entry name" value="HTH-TYPE TRANSCRIPTIONAL REGULATOR RUTR"/>
    <property type="match status" value="1"/>
</dbReference>
<evidence type="ECO:0000313" key="8">
    <source>
        <dbReference type="EMBL" id="KAB2928617.1"/>
    </source>
</evidence>
<dbReference type="Gene3D" id="1.10.10.60">
    <property type="entry name" value="Homeodomain-like"/>
    <property type="match status" value="1"/>
</dbReference>
<feature type="domain" description="HTH tetR-type" evidence="7">
    <location>
        <begin position="32"/>
        <end position="92"/>
    </location>
</feature>
<sequence>MTSQSISDGLRTAVTDLPETSPETDRQGKKRKNSQDRIFRSAVSVLAQKGYHNTRITDIARHAGVAYGLVYHYFGSKQNILEVILNEVGLRFNERLDRIAADEGNVREKLGRVADYMFDSYLANEDMIHLLVNEVVHGPGTERGIEIASDLIGRISRMISEGVQDGELHPGLEPQVIALSFFGSVQMLLTSLVAGYYDRRGQKRIAIVKSLKQQVRLLLQNGSYGSL</sequence>
<dbReference type="SUPFAM" id="SSF46689">
    <property type="entry name" value="Homeodomain-like"/>
    <property type="match status" value="1"/>
</dbReference>
<dbReference type="Proteomes" id="UP000460298">
    <property type="component" value="Unassembled WGS sequence"/>
</dbReference>
<keyword evidence="1" id="KW-0805">Transcription regulation</keyword>
<evidence type="ECO:0000256" key="3">
    <source>
        <dbReference type="ARBA" id="ARBA00023163"/>
    </source>
</evidence>
<feature type="region of interest" description="Disordered" evidence="5">
    <location>
        <begin position="1"/>
        <end position="35"/>
    </location>
</feature>
<evidence type="ECO:0000313" key="9">
    <source>
        <dbReference type="Proteomes" id="UP000460298"/>
    </source>
</evidence>
<dbReference type="InterPro" id="IPR041474">
    <property type="entry name" value="NicS_C"/>
</dbReference>
<keyword evidence="3" id="KW-0804">Transcription</keyword>
<feature type="transmembrane region" description="Helical" evidence="6">
    <location>
        <begin position="176"/>
        <end position="197"/>
    </location>
</feature>
<dbReference type="AlphaFoldDB" id="A0A833GWZ7"/>
<dbReference type="InterPro" id="IPR036271">
    <property type="entry name" value="Tet_transcr_reg_TetR-rel_C_sf"/>
</dbReference>
<evidence type="ECO:0000256" key="5">
    <source>
        <dbReference type="SAM" id="MobiDB-lite"/>
    </source>
</evidence>
<name>A0A833GWZ7_9LEPT</name>
<gene>
    <name evidence="8" type="ORF">F9K24_21755</name>
</gene>
<dbReference type="InterPro" id="IPR050109">
    <property type="entry name" value="HTH-type_TetR-like_transc_reg"/>
</dbReference>
<keyword evidence="2 4" id="KW-0238">DNA-binding</keyword>
<dbReference type="InterPro" id="IPR001647">
    <property type="entry name" value="HTH_TetR"/>
</dbReference>
<dbReference type="GO" id="GO:0003700">
    <property type="term" value="F:DNA-binding transcription factor activity"/>
    <property type="evidence" value="ECO:0007669"/>
    <property type="project" value="TreeGrafter"/>
</dbReference>